<proteinExistence type="predicted"/>
<evidence type="ECO:0008006" key="5">
    <source>
        <dbReference type="Google" id="ProtNLM"/>
    </source>
</evidence>
<dbReference type="Proteomes" id="UP001167864">
    <property type="component" value="Unassembled WGS sequence"/>
</dbReference>
<dbReference type="EMBL" id="CPYD01000014">
    <property type="protein sequence ID" value="CNF08920.1"/>
    <property type="molecule type" value="Genomic_DNA"/>
</dbReference>
<evidence type="ECO:0000313" key="4">
    <source>
        <dbReference type="Proteomes" id="UP001167864"/>
    </source>
</evidence>
<dbReference type="RefSeq" id="WP_235786950.1">
    <property type="nucleotide sequence ID" value="NZ_CPYD01000014.1"/>
</dbReference>
<dbReference type="EMBL" id="JAUEHU010000018">
    <property type="protein sequence ID" value="MDN0088845.1"/>
    <property type="molecule type" value="Genomic_DNA"/>
</dbReference>
<name>A0AAW7KAL5_9GAMM</name>
<gene>
    <name evidence="1" type="ORF">ERS137967_03293</name>
    <name evidence="2" type="ORF">QVN42_15935</name>
</gene>
<accession>A0AAW7KAL5</accession>
<dbReference type="AlphaFoldDB" id="A0AAW7KAL5"/>
<keyword evidence="3" id="KW-1185">Reference proteome</keyword>
<evidence type="ECO:0000313" key="3">
    <source>
        <dbReference type="Proteomes" id="UP000040578"/>
    </source>
</evidence>
<protein>
    <recommendedName>
        <fullName evidence="5">DUF1641 domain-containing protein</fullName>
    </recommendedName>
</protein>
<sequence length="132" mass="14905">MSDTPSDLKAHISSENDVALNELLVKIQPLLAGKRFHNFIDFISLISDGIDIVDNDMVEKLSLLFERLVIVSWEGGNALNMAYTESQIEQSQPNFRSVYKLLRDPDTLRGMSLFLRTLQIIGQRVSADIPNQ</sequence>
<comment type="caution">
    <text evidence="2">The sequence shown here is derived from an EMBL/GenBank/DDBJ whole genome shotgun (WGS) entry which is preliminary data.</text>
</comment>
<evidence type="ECO:0000313" key="2">
    <source>
        <dbReference type="EMBL" id="MDN0088845.1"/>
    </source>
</evidence>
<evidence type="ECO:0000313" key="1">
    <source>
        <dbReference type="EMBL" id="CNF08920.1"/>
    </source>
</evidence>
<organism evidence="2 4">
    <name type="scientific">Yersinia nurmii</name>
    <dbReference type="NCBI Taxonomy" id="685706"/>
    <lineage>
        <taxon>Bacteria</taxon>
        <taxon>Pseudomonadati</taxon>
        <taxon>Pseudomonadota</taxon>
        <taxon>Gammaproteobacteria</taxon>
        <taxon>Enterobacterales</taxon>
        <taxon>Yersiniaceae</taxon>
        <taxon>Yersinia</taxon>
    </lineage>
</organism>
<reference evidence="2" key="2">
    <citation type="submission" date="2023-06" db="EMBL/GenBank/DDBJ databases">
        <authorList>
            <person name="Polev D.E."/>
            <person name="Saitova A.T."/>
            <person name="Bogumilchik E.A."/>
            <person name="Kokorina G.I."/>
            <person name="Voskresenskaia E.A."/>
        </authorList>
    </citation>
    <scope>NUCLEOTIDE SEQUENCE</scope>
    <source>
        <strain evidence="2">2145 StPb PI</strain>
    </source>
</reference>
<dbReference type="Proteomes" id="UP000040578">
    <property type="component" value="Unassembled WGS sequence"/>
</dbReference>
<reference evidence="1 3" key="1">
    <citation type="submission" date="2015-03" db="EMBL/GenBank/DDBJ databases">
        <authorList>
            <consortium name="Pathogen Informatics"/>
            <person name="Murphy D."/>
        </authorList>
    </citation>
    <scope>NUCLEOTIDE SEQUENCE [LARGE SCALE GENOMIC DNA]</scope>
    <source>
        <strain evidence="1">Type strain: CIP110231</strain>
        <strain evidence="3">type strain: CIP110231</strain>
    </source>
</reference>